<organism evidence="2 3">
    <name type="scientific">Microbacterium paludicola</name>
    <dbReference type="NCBI Taxonomy" id="300019"/>
    <lineage>
        <taxon>Bacteria</taxon>
        <taxon>Bacillati</taxon>
        <taxon>Actinomycetota</taxon>
        <taxon>Actinomycetes</taxon>
        <taxon>Micrococcales</taxon>
        <taxon>Microbacteriaceae</taxon>
        <taxon>Microbacterium</taxon>
    </lineage>
</organism>
<reference evidence="2 3" key="1">
    <citation type="submission" date="2019-03" db="EMBL/GenBank/DDBJ databases">
        <title>Diversity of the mouse oral microbiome.</title>
        <authorList>
            <person name="Joseph S."/>
            <person name="Aduse-Opoku J."/>
            <person name="Curtis M."/>
            <person name="Wade W."/>
            <person name="Hashim A."/>
        </authorList>
    </citation>
    <scope>NUCLEOTIDE SEQUENCE [LARGE SCALE GENOMIC DNA]</scope>
    <source>
        <strain evidence="2 3">P1012</strain>
    </source>
</reference>
<accession>A0A4Y9FLY0</accession>
<feature type="signal peptide" evidence="1">
    <location>
        <begin position="1"/>
        <end position="25"/>
    </location>
</feature>
<name>A0A4Y9FLY0_9MICO</name>
<protein>
    <recommendedName>
        <fullName evidence="4">DUF3558 domain-containing protein</fullName>
    </recommendedName>
</protein>
<sequence length="162" mass="17449">MRAGSRRIASGVAVLAGFAILSGCATSPPTAFGEEWVSEEAATEDYFQTAAHLELPPDQDWPDPGYTGTGPDGQPALYGADLGKVDASFVWYCAWGRELVSPESSEDTRAQAMAHVLEVTETPYYTVGLQAGDREYWREQVVDPLLQGDIEGVAKDVDTNCS</sequence>
<dbReference type="OrthoDB" id="1696406at2"/>
<dbReference type="Proteomes" id="UP000298358">
    <property type="component" value="Unassembled WGS sequence"/>
</dbReference>
<evidence type="ECO:0000256" key="1">
    <source>
        <dbReference type="SAM" id="SignalP"/>
    </source>
</evidence>
<gene>
    <name evidence="2" type="ORF">E4U02_14900</name>
</gene>
<dbReference type="RefSeq" id="WP_135115594.1">
    <property type="nucleotide sequence ID" value="NZ_JADGLL010000065.1"/>
</dbReference>
<feature type="chain" id="PRO_5038841940" description="DUF3558 domain-containing protein" evidence="1">
    <location>
        <begin position="26"/>
        <end position="162"/>
    </location>
</feature>
<dbReference type="EMBL" id="SPQB01000065">
    <property type="protein sequence ID" value="TFU30225.1"/>
    <property type="molecule type" value="Genomic_DNA"/>
</dbReference>
<keyword evidence="1" id="KW-0732">Signal</keyword>
<comment type="caution">
    <text evidence="2">The sequence shown here is derived from an EMBL/GenBank/DDBJ whole genome shotgun (WGS) entry which is preliminary data.</text>
</comment>
<evidence type="ECO:0008006" key="4">
    <source>
        <dbReference type="Google" id="ProtNLM"/>
    </source>
</evidence>
<keyword evidence="3" id="KW-1185">Reference proteome</keyword>
<evidence type="ECO:0000313" key="2">
    <source>
        <dbReference type="EMBL" id="TFU30225.1"/>
    </source>
</evidence>
<proteinExistence type="predicted"/>
<dbReference type="PROSITE" id="PS51257">
    <property type="entry name" value="PROKAR_LIPOPROTEIN"/>
    <property type="match status" value="1"/>
</dbReference>
<dbReference type="AlphaFoldDB" id="A0A4Y9FLY0"/>
<evidence type="ECO:0000313" key="3">
    <source>
        <dbReference type="Proteomes" id="UP000298358"/>
    </source>
</evidence>